<gene>
    <name evidence="6" type="ORF">GCM10022247_68520</name>
</gene>
<dbReference type="Proteomes" id="UP001501747">
    <property type="component" value="Unassembled WGS sequence"/>
</dbReference>
<comment type="caution">
    <text evidence="6">The sequence shown here is derived from an EMBL/GenBank/DDBJ whole genome shotgun (WGS) entry which is preliminary data.</text>
</comment>
<dbReference type="InterPro" id="IPR011006">
    <property type="entry name" value="CheY-like_superfamily"/>
</dbReference>
<dbReference type="InterPro" id="IPR000792">
    <property type="entry name" value="Tscrpt_reg_LuxR_C"/>
</dbReference>
<keyword evidence="4" id="KW-0597">Phosphoprotein</keyword>
<dbReference type="PANTHER" id="PTHR43214">
    <property type="entry name" value="TWO-COMPONENT RESPONSE REGULATOR"/>
    <property type="match status" value="1"/>
</dbReference>
<dbReference type="InterPro" id="IPR016032">
    <property type="entry name" value="Sig_transdc_resp-reg_C-effctor"/>
</dbReference>
<proteinExistence type="predicted"/>
<dbReference type="SUPFAM" id="SSF46894">
    <property type="entry name" value="C-terminal effector domain of the bipartite response regulators"/>
    <property type="match status" value="1"/>
</dbReference>
<dbReference type="PROSITE" id="PS50110">
    <property type="entry name" value="RESPONSE_REGULATORY"/>
    <property type="match status" value="1"/>
</dbReference>
<evidence type="ECO:0000256" key="2">
    <source>
        <dbReference type="ARBA" id="ARBA00023125"/>
    </source>
</evidence>
<keyword evidence="7" id="KW-1185">Reference proteome</keyword>
<protein>
    <recommendedName>
        <fullName evidence="5">Response regulatory domain-containing protein</fullName>
    </recommendedName>
</protein>
<evidence type="ECO:0000256" key="3">
    <source>
        <dbReference type="ARBA" id="ARBA00023163"/>
    </source>
</evidence>
<name>A0ABP7U0H0_9PSEU</name>
<evidence type="ECO:0000259" key="5">
    <source>
        <dbReference type="PROSITE" id="PS50110"/>
    </source>
</evidence>
<evidence type="ECO:0000313" key="7">
    <source>
        <dbReference type="Proteomes" id="UP001501747"/>
    </source>
</evidence>
<dbReference type="InterPro" id="IPR036388">
    <property type="entry name" value="WH-like_DNA-bd_sf"/>
</dbReference>
<dbReference type="SMART" id="SM00448">
    <property type="entry name" value="REC"/>
    <property type="match status" value="1"/>
</dbReference>
<dbReference type="InterPro" id="IPR001789">
    <property type="entry name" value="Sig_transdc_resp-reg_receiver"/>
</dbReference>
<dbReference type="RefSeq" id="WP_344884616.1">
    <property type="nucleotide sequence ID" value="NZ_BAABAL010000024.1"/>
</dbReference>
<feature type="domain" description="Response regulatory" evidence="5">
    <location>
        <begin position="3"/>
        <end position="120"/>
    </location>
</feature>
<dbReference type="Pfam" id="PF00196">
    <property type="entry name" value="GerE"/>
    <property type="match status" value="1"/>
</dbReference>
<dbReference type="Gene3D" id="1.10.10.10">
    <property type="entry name" value="Winged helix-like DNA-binding domain superfamily/Winged helix DNA-binding domain"/>
    <property type="match status" value="1"/>
</dbReference>
<dbReference type="InterPro" id="IPR039420">
    <property type="entry name" value="WalR-like"/>
</dbReference>
<evidence type="ECO:0000256" key="1">
    <source>
        <dbReference type="ARBA" id="ARBA00023015"/>
    </source>
</evidence>
<dbReference type="EMBL" id="BAABAL010000024">
    <property type="protein sequence ID" value="GAA4033768.1"/>
    <property type="molecule type" value="Genomic_DNA"/>
</dbReference>
<dbReference type="PANTHER" id="PTHR43214:SF41">
    <property type="entry name" value="NITRATE_NITRITE RESPONSE REGULATOR PROTEIN NARP"/>
    <property type="match status" value="1"/>
</dbReference>
<reference evidence="7" key="1">
    <citation type="journal article" date="2019" name="Int. J. Syst. Evol. Microbiol.">
        <title>The Global Catalogue of Microorganisms (GCM) 10K type strain sequencing project: providing services to taxonomists for standard genome sequencing and annotation.</title>
        <authorList>
            <consortium name="The Broad Institute Genomics Platform"/>
            <consortium name="The Broad Institute Genome Sequencing Center for Infectious Disease"/>
            <person name="Wu L."/>
            <person name="Ma J."/>
        </authorList>
    </citation>
    <scope>NUCLEOTIDE SEQUENCE [LARGE SCALE GENOMIC DNA]</scope>
    <source>
        <strain evidence="7">JCM 17342</strain>
    </source>
</reference>
<organism evidence="6 7">
    <name type="scientific">Allokutzneria multivorans</name>
    <dbReference type="NCBI Taxonomy" id="1142134"/>
    <lineage>
        <taxon>Bacteria</taxon>
        <taxon>Bacillati</taxon>
        <taxon>Actinomycetota</taxon>
        <taxon>Actinomycetes</taxon>
        <taxon>Pseudonocardiales</taxon>
        <taxon>Pseudonocardiaceae</taxon>
        <taxon>Allokutzneria</taxon>
    </lineage>
</organism>
<dbReference type="SUPFAM" id="SSF52172">
    <property type="entry name" value="CheY-like"/>
    <property type="match status" value="1"/>
</dbReference>
<dbReference type="Gene3D" id="3.40.50.2300">
    <property type="match status" value="1"/>
</dbReference>
<keyword evidence="1" id="KW-0805">Transcription regulation</keyword>
<evidence type="ECO:0000313" key="6">
    <source>
        <dbReference type="EMBL" id="GAA4033768.1"/>
    </source>
</evidence>
<accession>A0ABP7U0H0</accession>
<keyword evidence="3" id="KW-0804">Transcription</keyword>
<keyword evidence="2" id="KW-0238">DNA-binding</keyword>
<evidence type="ECO:0000256" key="4">
    <source>
        <dbReference type="PROSITE-ProRule" id="PRU00169"/>
    </source>
</evidence>
<feature type="modified residue" description="4-aspartylphosphate" evidence="4">
    <location>
        <position position="55"/>
    </location>
</feature>
<sequence>MITVAVIDDHPLIHGGVREWCRNSTPPIEVTTTWESPGAFLSAEPRPEASAVVLDLQFGNAAPDLGALQEICGIGYRVVVLSHYTEPDLVMDCLDERGVSSFLSKGEKPANVVAALHAAAADLPHQSITMTKAMHLGRSPHRPRLSNQERKVLLHWFQTESKVLVAKELYLTPATVDTYLARIRTKYAAVGRPAPSKAALVARAIQDGLVTPDEL</sequence>